<evidence type="ECO:0000313" key="3">
    <source>
        <dbReference type="Proteomes" id="UP000004080"/>
    </source>
</evidence>
<dbReference type="GO" id="GO:0004826">
    <property type="term" value="F:phenylalanine-tRNA ligase activity"/>
    <property type="evidence" value="ECO:0007669"/>
    <property type="project" value="InterPro"/>
</dbReference>
<dbReference type="Pfam" id="PF03483">
    <property type="entry name" value="B3_4"/>
    <property type="match status" value="1"/>
</dbReference>
<reference evidence="2 3" key="1">
    <citation type="journal article" date="2012" name="J. Bacteriol.">
        <title>Genome of Bacillus macauensis ZFHKF-1, a Long-Chain-Forming Bacterium.</title>
        <authorList>
            <person name="Cai L."/>
            <person name="Zhang T."/>
        </authorList>
    </citation>
    <scope>NUCLEOTIDE SEQUENCE [LARGE SCALE GENOMIC DNA]</scope>
    <source>
        <strain evidence="2 3">ZFHKF-1</strain>
    </source>
</reference>
<sequence>MNIQIDSVILERVPTFKVGAIFYHNTVIDQSPQMLRGRFQLFLESLKLDALQYSVSDHDAIKEWRGVFKQLHMDPSRYKPSSEALLKRIYSGKTLDFMNGAVDLNNFFSLQYLLPIGIYDTDCLSGDITLTLGKTGEAYESLNGRLMNMEGRLLSKDANGPFGSPIVDSKRSAITAETTNALQLIYLRPSMTDDEAHQLLQAVQKMFVQVNGGSSTSHIIA</sequence>
<dbReference type="AlphaFoldDB" id="I8UGT3"/>
<dbReference type="GO" id="GO:0003723">
    <property type="term" value="F:RNA binding"/>
    <property type="evidence" value="ECO:0007669"/>
    <property type="project" value="InterPro"/>
</dbReference>
<dbReference type="PANTHER" id="PTHR39209:SF2">
    <property type="entry name" value="CYTOPLASMIC PROTEIN"/>
    <property type="match status" value="1"/>
</dbReference>
<dbReference type="EMBL" id="AKKV01000024">
    <property type="protein sequence ID" value="EIT86008.1"/>
    <property type="molecule type" value="Genomic_DNA"/>
</dbReference>
<feature type="domain" description="B3/B4 tRNA-binding" evidence="1">
    <location>
        <begin position="62"/>
        <end position="212"/>
    </location>
</feature>
<dbReference type="Gene3D" id="3.50.40.10">
    <property type="entry name" value="Phenylalanyl-trna Synthetase, Chain B, domain 3"/>
    <property type="match status" value="1"/>
</dbReference>
<dbReference type="InterPro" id="IPR005146">
    <property type="entry name" value="B3/B4_tRNA-bd"/>
</dbReference>
<evidence type="ECO:0000259" key="1">
    <source>
        <dbReference type="SMART" id="SM00873"/>
    </source>
</evidence>
<evidence type="ECO:0000313" key="2">
    <source>
        <dbReference type="EMBL" id="EIT86008.1"/>
    </source>
</evidence>
<dbReference type="PATRIC" id="fig|1196324.3.peg.1892"/>
<keyword evidence="3" id="KW-1185">Reference proteome</keyword>
<dbReference type="Proteomes" id="UP000004080">
    <property type="component" value="Unassembled WGS sequence"/>
</dbReference>
<protein>
    <recommendedName>
        <fullName evidence="1">B3/B4 tRNA-binding domain-containing protein</fullName>
    </recommendedName>
</protein>
<dbReference type="eggNOG" id="COG3382">
    <property type="taxonomic scope" value="Bacteria"/>
</dbReference>
<dbReference type="InterPro" id="IPR020825">
    <property type="entry name" value="Phe-tRNA_synthase-like_B3/B4"/>
</dbReference>
<gene>
    <name evidence="2" type="ORF">A374_09234</name>
</gene>
<dbReference type="STRING" id="1196324.A374_09234"/>
<dbReference type="SMART" id="SM00873">
    <property type="entry name" value="B3_4"/>
    <property type="match status" value="1"/>
</dbReference>
<dbReference type="PANTHER" id="PTHR39209">
    <property type="match status" value="1"/>
</dbReference>
<accession>I8UGT3</accession>
<organism evidence="2 3">
    <name type="scientific">Fictibacillus macauensis ZFHKF-1</name>
    <dbReference type="NCBI Taxonomy" id="1196324"/>
    <lineage>
        <taxon>Bacteria</taxon>
        <taxon>Bacillati</taxon>
        <taxon>Bacillota</taxon>
        <taxon>Bacilli</taxon>
        <taxon>Bacillales</taxon>
        <taxon>Fictibacillaceae</taxon>
        <taxon>Fictibacillus</taxon>
    </lineage>
</organism>
<proteinExistence type="predicted"/>
<dbReference type="SUPFAM" id="SSF56037">
    <property type="entry name" value="PheT/TilS domain"/>
    <property type="match status" value="1"/>
</dbReference>
<name>I8UGT3_9BACL</name>
<comment type="caution">
    <text evidence="2">The sequence shown here is derived from an EMBL/GenBank/DDBJ whole genome shotgun (WGS) entry which is preliminary data.</text>
</comment>